<dbReference type="PROSITE" id="PS52002">
    <property type="entry name" value="SM"/>
    <property type="match status" value="1"/>
</dbReference>
<dbReference type="GO" id="GO:0006355">
    <property type="term" value="P:regulation of DNA-templated transcription"/>
    <property type="evidence" value="ECO:0007669"/>
    <property type="project" value="InterPro"/>
</dbReference>
<name>A0A0C7NSY9_DEFTU</name>
<evidence type="ECO:0000256" key="3">
    <source>
        <dbReference type="HAMAP-Rule" id="MF_00436"/>
    </source>
</evidence>
<organism evidence="5 6">
    <name type="scientific">Defluviitoga tunisiensis</name>
    <dbReference type="NCBI Taxonomy" id="1006576"/>
    <lineage>
        <taxon>Bacteria</taxon>
        <taxon>Thermotogati</taxon>
        <taxon>Thermotogota</taxon>
        <taxon>Thermotogae</taxon>
        <taxon>Petrotogales</taxon>
        <taxon>Petrotogaceae</taxon>
        <taxon>Defluviitoga</taxon>
    </lineage>
</organism>
<dbReference type="Pfam" id="PF17209">
    <property type="entry name" value="Hfq"/>
    <property type="match status" value="1"/>
</dbReference>
<dbReference type="HOGENOM" id="CLU_113688_0_2_0"/>
<feature type="domain" description="Sm" evidence="4">
    <location>
        <begin position="9"/>
        <end position="69"/>
    </location>
</feature>
<comment type="function">
    <text evidence="3">RNA chaperone that binds small regulatory RNA (sRNAs) and mRNAs to facilitate mRNA translational regulation in response to envelope stress, environmental stress and changes in metabolite concentrations. Also binds with high specificity to tRNAs.</text>
</comment>
<reference evidence="6" key="1">
    <citation type="submission" date="2014-11" db="EMBL/GenBank/DDBJ databases">
        <authorList>
            <person name="Wibberg D."/>
        </authorList>
    </citation>
    <scope>NUCLEOTIDE SEQUENCE [LARGE SCALE GENOMIC DNA]</scope>
    <source>
        <strain evidence="6">L3</strain>
    </source>
</reference>
<proteinExistence type="inferred from homology"/>
<sequence>MAEKFNLQDRFLNILRINKIEVKVYLEGGFQTSGIVRSFDDYTILLEKSGEQSLVYKHAVKMMVPSKYIKLFQDTPTGTNE</sequence>
<evidence type="ECO:0000313" key="5">
    <source>
        <dbReference type="EMBL" id="CEP78912.1"/>
    </source>
</evidence>
<evidence type="ECO:0000259" key="4">
    <source>
        <dbReference type="PROSITE" id="PS52002"/>
    </source>
</evidence>
<dbReference type="GO" id="GO:0005829">
    <property type="term" value="C:cytosol"/>
    <property type="evidence" value="ECO:0007669"/>
    <property type="project" value="TreeGrafter"/>
</dbReference>
<dbReference type="CDD" id="cd01716">
    <property type="entry name" value="Hfq"/>
    <property type="match status" value="1"/>
</dbReference>
<evidence type="ECO:0000256" key="2">
    <source>
        <dbReference type="ARBA" id="ARBA00023016"/>
    </source>
</evidence>
<dbReference type="EMBL" id="LN824141">
    <property type="protein sequence ID" value="CEP78912.1"/>
    <property type="molecule type" value="Genomic_DNA"/>
</dbReference>
<dbReference type="NCBIfam" id="TIGR02383">
    <property type="entry name" value="Hfq"/>
    <property type="match status" value="1"/>
</dbReference>
<dbReference type="Gene3D" id="2.30.30.100">
    <property type="match status" value="1"/>
</dbReference>
<dbReference type="SUPFAM" id="SSF50182">
    <property type="entry name" value="Sm-like ribonucleoproteins"/>
    <property type="match status" value="1"/>
</dbReference>
<evidence type="ECO:0000313" key="6">
    <source>
        <dbReference type="Proteomes" id="UP000032809"/>
    </source>
</evidence>
<gene>
    <name evidence="3 5" type="primary">hfq</name>
    <name evidence="5" type="ORF">DTL3_1623</name>
</gene>
<dbReference type="GO" id="GO:0043487">
    <property type="term" value="P:regulation of RNA stability"/>
    <property type="evidence" value="ECO:0007669"/>
    <property type="project" value="TreeGrafter"/>
</dbReference>
<dbReference type="RefSeq" id="WP_045088273.1">
    <property type="nucleotide sequence ID" value="NZ_LN824141.1"/>
</dbReference>
<dbReference type="Proteomes" id="UP000032809">
    <property type="component" value="Chromosome I"/>
</dbReference>
<dbReference type="STRING" id="1006576.DTL3_1623"/>
<dbReference type="GO" id="GO:0045974">
    <property type="term" value="P:regulation of translation, ncRNA-mediated"/>
    <property type="evidence" value="ECO:0007669"/>
    <property type="project" value="TreeGrafter"/>
</dbReference>
<dbReference type="InterPro" id="IPR010920">
    <property type="entry name" value="LSM_dom_sf"/>
</dbReference>
<comment type="subunit">
    <text evidence="3">Homohexamer.</text>
</comment>
<dbReference type="OrthoDB" id="9799751at2"/>
<keyword evidence="1 3" id="KW-0694">RNA-binding</keyword>
<dbReference type="KEGG" id="dtn:DTL3_1623"/>
<comment type="similarity">
    <text evidence="3">Belongs to the Hfq family.</text>
</comment>
<dbReference type="HAMAP" id="MF_00436">
    <property type="entry name" value="Hfq"/>
    <property type="match status" value="1"/>
</dbReference>
<dbReference type="AlphaFoldDB" id="A0A0C7NSY9"/>
<dbReference type="PATRIC" id="fig|1006576.9.peg.1619"/>
<keyword evidence="6" id="KW-1185">Reference proteome</keyword>
<keyword evidence="2 3" id="KW-0346">Stress response</keyword>
<dbReference type="GO" id="GO:0003723">
    <property type="term" value="F:RNA binding"/>
    <property type="evidence" value="ECO:0007669"/>
    <property type="project" value="UniProtKB-UniRule"/>
</dbReference>
<dbReference type="InterPro" id="IPR047575">
    <property type="entry name" value="Sm"/>
</dbReference>
<evidence type="ECO:0000256" key="1">
    <source>
        <dbReference type="ARBA" id="ARBA00022884"/>
    </source>
</evidence>
<dbReference type="InterPro" id="IPR005001">
    <property type="entry name" value="Hfq"/>
</dbReference>
<dbReference type="PANTHER" id="PTHR34772">
    <property type="entry name" value="RNA-BINDING PROTEIN HFQ"/>
    <property type="match status" value="1"/>
</dbReference>
<dbReference type="PANTHER" id="PTHR34772:SF1">
    <property type="entry name" value="RNA-BINDING PROTEIN HFQ"/>
    <property type="match status" value="1"/>
</dbReference>
<accession>A0A0C7NSY9</accession>
<protein>
    <recommendedName>
        <fullName evidence="3">RNA-binding protein Hfq</fullName>
    </recommendedName>
</protein>